<evidence type="ECO:0000313" key="3">
    <source>
        <dbReference type="Proteomes" id="UP000499080"/>
    </source>
</evidence>
<dbReference type="AlphaFoldDB" id="A0A4Y2WM88"/>
<dbReference type="EMBL" id="BGPR01063425">
    <property type="protein sequence ID" value="GBO38625.1"/>
    <property type="molecule type" value="Genomic_DNA"/>
</dbReference>
<keyword evidence="3" id="KW-1185">Reference proteome</keyword>
<organism evidence="2 3">
    <name type="scientific">Araneus ventricosus</name>
    <name type="common">Orbweaver spider</name>
    <name type="synonym">Epeira ventricosa</name>
    <dbReference type="NCBI Taxonomy" id="182803"/>
    <lineage>
        <taxon>Eukaryota</taxon>
        <taxon>Metazoa</taxon>
        <taxon>Ecdysozoa</taxon>
        <taxon>Arthropoda</taxon>
        <taxon>Chelicerata</taxon>
        <taxon>Arachnida</taxon>
        <taxon>Araneae</taxon>
        <taxon>Araneomorphae</taxon>
        <taxon>Entelegynae</taxon>
        <taxon>Araneoidea</taxon>
        <taxon>Araneidae</taxon>
        <taxon>Araneus</taxon>
    </lineage>
</organism>
<comment type="caution">
    <text evidence="2">The sequence shown here is derived from an EMBL/GenBank/DDBJ whole genome shotgun (WGS) entry which is preliminary data.</text>
</comment>
<feature type="compositionally biased region" description="Acidic residues" evidence="1">
    <location>
        <begin position="63"/>
        <end position="79"/>
    </location>
</feature>
<dbReference type="Proteomes" id="UP000499080">
    <property type="component" value="Unassembled WGS sequence"/>
</dbReference>
<sequence length="79" mass="9385">SIYMLLSADFFSADSIRKRNVYGNFLLKFKLMKIQTLTMETMDLRLFQKRFFSDDESFCERDTESEEDEDSDSEDVNNS</sequence>
<protein>
    <submittedName>
        <fullName evidence="2">Uncharacterized protein</fullName>
    </submittedName>
</protein>
<proteinExistence type="predicted"/>
<name>A0A4Y2WM88_ARAVE</name>
<evidence type="ECO:0000313" key="2">
    <source>
        <dbReference type="EMBL" id="GBO38625.1"/>
    </source>
</evidence>
<gene>
    <name evidence="2" type="ORF">AVEN_164628_1</name>
</gene>
<evidence type="ECO:0000256" key="1">
    <source>
        <dbReference type="SAM" id="MobiDB-lite"/>
    </source>
</evidence>
<reference evidence="2 3" key="1">
    <citation type="journal article" date="2019" name="Sci. Rep.">
        <title>Orb-weaving spider Araneus ventricosus genome elucidates the spidroin gene catalogue.</title>
        <authorList>
            <person name="Kono N."/>
            <person name="Nakamura H."/>
            <person name="Ohtoshi R."/>
            <person name="Moran D.A.P."/>
            <person name="Shinohara A."/>
            <person name="Yoshida Y."/>
            <person name="Fujiwara M."/>
            <person name="Mori M."/>
            <person name="Tomita M."/>
            <person name="Arakawa K."/>
        </authorList>
    </citation>
    <scope>NUCLEOTIDE SEQUENCE [LARGE SCALE GENOMIC DNA]</scope>
</reference>
<feature type="region of interest" description="Disordered" evidence="1">
    <location>
        <begin position="56"/>
        <end position="79"/>
    </location>
</feature>
<accession>A0A4Y2WM88</accession>
<feature type="non-terminal residue" evidence="2">
    <location>
        <position position="1"/>
    </location>
</feature>